<dbReference type="PANTHER" id="PTHR30096">
    <property type="entry name" value="4,5-DOPA DIOXYGENASE EXTRADIOL-LIKE PROTEIN"/>
    <property type="match status" value="1"/>
</dbReference>
<name>A0A562ZHD2_9BURK</name>
<dbReference type="InterPro" id="IPR014436">
    <property type="entry name" value="Extradiol_dOase_DODA"/>
</dbReference>
<evidence type="ECO:0000256" key="5">
    <source>
        <dbReference type="ARBA" id="ARBA00023002"/>
    </source>
</evidence>
<evidence type="ECO:0000313" key="7">
    <source>
        <dbReference type="EMBL" id="TWO67797.1"/>
    </source>
</evidence>
<comment type="cofactor">
    <cofactor evidence="1">
        <name>Zn(2+)</name>
        <dbReference type="ChEBI" id="CHEBI:29105"/>
    </cofactor>
</comment>
<keyword evidence="5 7" id="KW-0560">Oxidoreductase</keyword>
<dbReference type="Pfam" id="PF02900">
    <property type="entry name" value="LigB"/>
    <property type="match status" value="1"/>
</dbReference>
<dbReference type="SUPFAM" id="SSF53213">
    <property type="entry name" value="LigB-like"/>
    <property type="match status" value="1"/>
</dbReference>
<dbReference type="RefSeq" id="WP_145896354.1">
    <property type="nucleotide sequence ID" value="NZ_VOBQ01000023.1"/>
</dbReference>
<dbReference type="AlphaFoldDB" id="A0A562ZHD2"/>
<gene>
    <name evidence="7" type="primary">ygiD</name>
    <name evidence="7" type="ORF">FN976_25480</name>
</gene>
<sequence length="292" mass="31985">MAAAAALAGGSLMTEQVESALAGLQSLAKSPRMPVLFLGHGSPMNAIEDNEFRRSWQALGAEFGKSLPRPQMILCISAHWITRGWWLTGMAQPKTIHDFGGFPQALFDQQFPAPGAPAIARQIGDSITEPKVGVDAKEWGFDHGTWSVLKPMFPKADIPVLQLSMDYARPPAEHFALGQQLRALRDKGVLIVGSGNIVHNLRATRREANAMQAYDWAFEFDKKTAALVEKGSLAELADFQKLGQVAQLAHPTYDHYLPLLHAAGAVHPGEPVKFFNERYQSASISMRSMVWG</sequence>
<protein>
    <submittedName>
        <fullName evidence="7">4,5-DOPA dioxygenase extradiol</fullName>
        <ecNumber evidence="7">1.13.11.29</ecNumber>
    </submittedName>
</protein>
<dbReference type="EC" id="1.13.11.29" evidence="7"/>
<dbReference type="GO" id="GO:0008198">
    <property type="term" value="F:ferrous iron binding"/>
    <property type="evidence" value="ECO:0007669"/>
    <property type="project" value="InterPro"/>
</dbReference>
<keyword evidence="4" id="KW-0862">Zinc</keyword>
<evidence type="ECO:0000256" key="4">
    <source>
        <dbReference type="ARBA" id="ARBA00022833"/>
    </source>
</evidence>
<dbReference type="Proteomes" id="UP000318199">
    <property type="component" value="Unassembled WGS sequence"/>
</dbReference>
<comment type="similarity">
    <text evidence="2">Belongs to the DODA-type extradiol aromatic ring-opening dioxygenase family.</text>
</comment>
<feature type="domain" description="Extradiol ring-cleavage dioxygenase class III enzyme subunit B" evidence="6">
    <location>
        <begin position="36"/>
        <end position="283"/>
    </location>
</feature>
<keyword evidence="7" id="KW-0223">Dioxygenase</keyword>
<evidence type="ECO:0000256" key="1">
    <source>
        <dbReference type="ARBA" id="ARBA00001947"/>
    </source>
</evidence>
<evidence type="ECO:0000313" key="8">
    <source>
        <dbReference type="Proteomes" id="UP000318199"/>
    </source>
</evidence>
<evidence type="ECO:0000259" key="6">
    <source>
        <dbReference type="Pfam" id="PF02900"/>
    </source>
</evidence>
<dbReference type="InterPro" id="IPR004183">
    <property type="entry name" value="Xdiol_dOase_suB"/>
</dbReference>
<organism evidence="7 8">
    <name type="scientific">Caenimonas sedimenti</name>
    <dbReference type="NCBI Taxonomy" id="2596921"/>
    <lineage>
        <taxon>Bacteria</taxon>
        <taxon>Pseudomonadati</taxon>
        <taxon>Pseudomonadota</taxon>
        <taxon>Betaproteobacteria</taxon>
        <taxon>Burkholderiales</taxon>
        <taxon>Comamonadaceae</taxon>
        <taxon>Caenimonas</taxon>
    </lineage>
</organism>
<dbReference type="Gene3D" id="3.40.830.10">
    <property type="entry name" value="LigB-like"/>
    <property type="match status" value="1"/>
</dbReference>
<comment type="caution">
    <text evidence="7">The sequence shown here is derived from an EMBL/GenBank/DDBJ whole genome shotgun (WGS) entry which is preliminary data.</text>
</comment>
<dbReference type="EMBL" id="VOBQ01000023">
    <property type="protein sequence ID" value="TWO67797.1"/>
    <property type="molecule type" value="Genomic_DNA"/>
</dbReference>
<accession>A0A562ZHD2</accession>
<dbReference type="CDD" id="cd07363">
    <property type="entry name" value="45_DOPA_Dioxygenase"/>
    <property type="match status" value="1"/>
</dbReference>
<keyword evidence="8" id="KW-1185">Reference proteome</keyword>
<dbReference type="NCBIfam" id="NF007914">
    <property type="entry name" value="PRK10628.1"/>
    <property type="match status" value="1"/>
</dbReference>
<dbReference type="PIRSF" id="PIRSF006157">
    <property type="entry name" value="Doxgns_DODA"/>
    <property type="match status" value="1"/>
</dbReference>
<keyword evidence="3" id="KW-0479">Metal-binding</keyword>
<reference evidence="7 8" key="1">
    <citation type="submission" date="2019-07" db="EMBL/GenBank/DDBJ databases">
        <title>Caenimonas sedimenti sp. nov., isolated from activated sludge.</title>
        <authorList>
            <person name="Xu J."/>
        </authorList>
    </citation>
    <scope>NUCLEOTIDE SEQUENCE [LARGE SCALE GENOMIC DNA]</scope>
    <source>
        <strain evidence="7 8">HX-9-20</strain>
    </source>
</reference>
<dbReference type="PANTHER" id="PTHR30096:SF0">
    <property type="entry name" value="4,5-DOPA DIOXYGENASE EXTRADIOL-LIKE PROTEIN"/>
    <property type="match status" value="1"/>
</dbReference>
<dbReference type="OrthoDB" id="9790889at2"/>
<dbReference type="GO" id="GO:0050297">
    <property type="term" value="F:stizolobate synthase activity"/>
    <property type="evidence" value="ECO:0007669"/>
    <property type="project" value="UniProtKB-EC"/>
</dbReference>
<evidence type="ECO:0000256" key="2">
    <source>
        <dbReference type="ARBA" id="ARBA00007581"/>
    </source>
</evidence>
<proteinExistence type="inferred from homology"/>
<evidence type="ECO:0000256" key="3">
    <source>
        <dbReference type="ARBA" id="ARBA00022723"/>
    </source>
</evidence>
<dbReference type="GO" id="GO:0008270">
    <property type="term" value="F:zinc ion binding"/>
    <property type="evidence" value="ECO:0007669"/>
    <property type="project" value="InterPro"/>
</dbReference>